<sequence length="283" mass="31243">MVTRYITKAVALAFGALIYTLGLDVFLTPNHVIDGGVVGISLMAAALTNLSFSTFIVVLNIPFLYLGYKKIGARFTIASLYSILWLAIWSRVVDYMHLEAATKDPFLSTVFGGIIIGVGVGLIIRFGGSLDGTEMLAIIGDRRLPFSVGEIIMFFNFFILGVSGFVFSWNSAMYSLIAYFIAYKTIDVVSNGLDEMKGVLIVTKKDEEVSRVITRELHRGVTLLHGEGAYARHKMWVLYCVVSRLEVMQLRDTVNEVDPNAFVSIFDIQEAHGGLFSKKGSSH</sequence>
<dbReference type="HOGENOM" id="CLU_063199_1_0_9"/>
<evidence type="ECO:0000256" key="6">
    <source>
        <dbReference type="SAM" id="Phobius"/>
    </source>
</evidence>
<evidence type="ECO:0000313" key="9">
    <source>
        <dbReference type="Proteomes" id="UP000003195"/>
    </source>
</evidence>
<evidence type="ECO:0000256" key="2">
    <source>
        <dbReference type="ARBA" id="ARBA00022475"/>
    </source>
</evidence>
<feature type="transmembrane region" description="Helical" evidence="6">
    <location>
        <begin position="38"/>
        <end position="59"/>
    </location>
</feature>
<keyword evidence="5 6" id="KW-0472">Membrane</keyword>
<dbReference type="InterPro" id="IPR051461">
    <property type="entry name" value="UPF0750_membrane"/>
</dbReference>
<evidence type="ECO:0000259" key="7">
    <source>
        <dbReference type="Pfam" id="PF10035"/>
    </source>
</evidence>
<protein>
    <recommendedName>
        <fullName evidence="7">DUF2179 domain-containing protein</fullName>
    </recommendedName>
</protein>
<evidence type="ECO:0000256" key="1">
    <source>
        <dbReference type="ARBA" id="ARBA00004651"/>
    </source>
</evidence>
<feature type="transmembrane region" description="Helical" evidence="6">
    <location>
        <begin position="109"/>
        <end position="127"/>
    </location>
</feature>
<name>E2Z9U6_9FIRM</name>
<reference evidence="8 9" key="1">
    <citation type="submission" date="2010-08" db="EMBL/GenBank/DDBJ databases">
        <authorList>
            <person name="Weinstock G."/>
            <person name="Sodergren E."/>
            <person name="Clifton S."/>
            <person name="Fulton L."/>
            <person name="Fulton B."/>
            <person name="Courtney L."/>
            <person name="Fronick C."/>
            <person name="Harrison M."/>
            <person name="Strong C."/>
            <person name="Farmer C."/>
            <person name="Delahaunty K."/>
            <person name="Markovic C."/>
            <person name="Hall O."/>
            <person name="Minx P."/>
            <person name="Tomlinson C."/>
            <person name="Mitreva M."/>
            <person name="Hou S."/>
            <person name="Chen J."/>
            <person name="Wollam A."/>
            <person name="Pepin K.H."/>
            <person name="Johnson M."/>
            <person name="Bhonagiri V."/>
            <person name="Zhang X."/>
            <person name="Suruliraj S."/>
            <person name="Warren W."/>
            <person name="Chinwalla A."/>
            <person name="Mardis E.R."/>
            <person name="Wilson R.K."/>
        </authorList>
    </citation>
    <scope>NUCLEOTIDE SEQUENCE [LARGE SCALE GENOMIC DNA]</scope>
    <source>
        <strain evidence="8 9">F0359</strain>
    </source>
</reference>
<evidence type="ECO:0000256" key="4">
    <source>
        <dbReference type="ARBA" id="ARBA00022989"/>
    </source>
</evidence>
<dbReference type="Pfam" id="PF10035">
    <property type="entry name" value="DUF2179"/>
    <property type="match status" value="1"/>
</dbReference>
<dbReference type="PANTHER" id="PTHR33545:SF3">
    <property type="entry name" value="UPF0750 MEMBRANE PROTEIN YQFU"/>
    <property type="match status" value="1"/>
</dbReference>
<dbReference type="RefSeq" id="WP_006940946.1">
    <property type="nucleotide sequence ID" value="NZ_GL538181.1"/>
</dbReference>
<dbReference type="Proteomes" id="UP000003195">
    <property type="component" value="Unassembled WGS sequence"/>
</dbReference>
<comment type="subcellular location">
    <subcellularLocation>
        <location evidence="1">Cell membrane</location>
        <topology evidence="1">Multi-pass membrane protein</topology>
    </subcellularLocation>
</comment>
<dbReference type="eggNOG" id="COG1284">
    <property type="taxonomic scope" value="Bacteria"/>
</dbReference>
<dbReference type="EMBL" id="AECS01000007">
    <property type="protein sequence ID" value="EFQ04921.1"/>
    <property type="molecule type" value="Genomic_DNA"/>
</dbReference>
<keyword evidence="4 6" id="KW-1133">Transmembrane helix</keyword>
<dbReference type="InterPro" id="IPR015867">
    <property type="entry name" value="N-reg_PII/ATP_PRibTrfase_C"/>
</dbReference>
<dbReference type="AlphaFoldDB" id="E2Z9U6"/>
<dbReference type="CDD" id="cd16380">
    <property type="entry name" value="YitT_C"/>
    <property type="match status" value="1"/>
</dbReference>
<dbReference type="Pfam" id="PF02588">
    <property type="entry name" value="YitT_membrane"/>
    <property type="match status" value="1"/>
</dbReference>
<feature type="transmembrane region" description="Helical" evidence="6">
    <location>
        <begin position="71"/>
        <end position="89"/>
    </location>
</feature>
<keyword evidence="3 6" id="KW-0812">Transmembrane</keyword>
<dbReference type="InterPro" id="IPR019264">
    <property type="entry name" value="DUF2179"/>
</dbReference>
<dbReference type="OrthoDB" id="9779786at2"/>
<dbReference type="STRING" id="706434.HMPREF9429_00202"/>
<keyword evidence="2" id="KW-1003">Cell membrane</keyword>
<feature type="transmembrane region" description="Helical" evidence="6">
    <location>
        <begin position="148"/>
        <end position="169"/>
    </location>
</feature>
<gene>
    <name evidence="8" type="ORF">HMPREF9429_00202</name>
</gene>
<accession>E2Z9U6</accession>
<dbReference type="Gene3D" id="3.30.70.120">
    <property type="match status" value="1"/>
</dbReference>
<dbReference type="InterPro" id="IPR003740">
    <property type="entry name" value="YitT"/>
</dbReference>
<evidence type="ECO:0000256" key="5">
    <source>
        <dbReference type="ARBA" id="ARBA00023136"/>
    </source>
</evidence>
<dbReference type="PANTHER" id="PTHR33545">
    <property type="entry name" value="UPF0750 MEMBRANE PROTEIN YITT-RELATED"/>
    <property type="match status" value="1"/>
</dbReference>
<feature type="domain" description="DUF2179" evidence="7">
    <location>
        <begin position="219"/>
        <end position="273"/>
    </location>
</feature>
<evidence type="ECO:0000256" key="3">
    <source>
        <dbReference type="ARBA" id="ARBA00022692"/>
    </source>
</evidence>
<evidence type="ECO:0000313" key="8">
    <source>
        <dbReference type="EMBL" id="EFQ04921.1"/>
    </source>
</evidence>
<dbReference type="GO" id="GO:0005886">
    <property type="term" value="C:plasma membrane"/>
    <property type="evidence" value="ECO:0007669"/>
    <property type="project" value="UniProtKB-SubCell"/>
</dbReference>
<keyword evidence="9" id="KW-1185">Reference proteome</keyword>
<dbReference type="PIRSF" id="PIRSF006483">
    <property type="entry name" value="Membrane_protein_YitT"/>
    <property type="match status" value="1"/>
</dbReference>
<proteinExistence type="predicted"/>
<organism evidence="8 9">
    <name type="scientific">Megasphaera micronuciformis F0359</name>
    <dbReference type="NCBI Taxonomy" id="706434"/>
    <lineage>
        <taxon>Bacteria</taxon>
        <taxon>Bacillati</taxon>
        <taxon>Bacillota</taxon>
        <taxon>Negativicutes</taxon>
        <taxon>Veillonellales</taxon>
        <taxon>Veillonellaceae</taxon>
        <taxon>Megasphaera</taxon>
    </lineage>
</organism>
<comment type="caution">
    <text evidence="8">The sequence shown here is derived from an EMBL/GenBank/DDBJ whole genome shotgun (WGS) entry which is preliminary data.</text>
</comment>